<gene>
    <name evidence="1" type="ORF">Ami3637_05035</name>
</gene>
<evidence type="ECO:0000313" key="2">
    <source>
        <dbReference type="Proteomes" id="UP000463883"/>
    </source>
</evidence>
<dbReference type="Proteomes" id="UP000463883">
    <property type="component" value="Chromosome"/>
</dbReference>
<keyword evidence="2" id="KW-1185">Reference proteome</keyword>
<name>A0A6P1MQH0_9FIRM</name>
<dbReference type="EMBL" id="CP047591">
    <property type="protein sequence ID" value="QHI73906.1"/>
    <property type="molecule type" value="Genomic_DNA"/>
</dbReference>
<dbReference type="AlphaFoldDB" id="A0A6P1MQH0"/>
<evidence type="ECO:0000313" key="1">
    <source>
        <dbReference type="EMBL" id="QHI73906.1"/>
    </source>
</evidence>
<proteinExistence type="predicted"/>
<dbReference type="KEGG" id="amic:Ami3637_05035"/>
<sequence>MRKFDTGNESGQKATFILQIKFRQNASWQGTVQWVEKKQTLNFRSALELIKIIDSATEQGYKAEVVEMDQEVI</sequence>
<reference evidence="1 2" key="1">
    <citation type="submission" date="2020-01" db="EMBL/GenBank/DDBJ databases">
        <title>Genomic analysis of Aminipila sp. CBA3637.</title>
        <authorList>
            <person name="Kim Y.B."/>
            <person name="Roh S.W."/>
        </authorList>
    </citation>
    <scope>NUCLEOTIDE SEQUENCE [LARGE SCALE GENOMIC DNA]</scope>
    <source>
        <strain evidence="1 2">CBA3637</strain>
    </source>
</reference>
<accession>A0A6P1MQH0</accession>
<protein>
    <submittedName>
        <fullName evidence="1">Uncharacterized protein</fullName>
    </submittedName>
</protein>
<organism evidence="1 2">
    <name type="scientific">Aminipila terrae</name>
    <dbReference type="NCBI Taxonomy" id="2697030"/>
    <lineage>
        <taxon>Bacteria</taxon>
        <taxon>Bacillati</taxon>
        <taxon>Bacillota</taxon>
        <taxon>Clostridia</taxon>
        <taxon>Peptostreptococcales</taxon>
        <taxon>Anaerovoracaceae</taxon>
        <taxon>Aminipila</taxon>
    </lineage>
</organism>